<gene>
    <name evidence="2" type="ORF">KUTeg_024100</name>
</gene>
<evidence type="ECO:0000313" key="3">
    <source>
        <dbReference type="Proteomes" id="UP001217089"/>
    </source>
</evidence>
<dbReference type="Proteomes" id="UP001217089">
    <property type="component" value="Unassembled WGS sequence"/>
</dbReference>
<organism evidence="2 3">
    <name type="scientific">Tegillarca granosa</name>
    <name type="common">Malaysian cockle</name>
    <name type="synonym">Anadara granosa</name>
    <dbReference type="NCBI Taxonomy" id="220873"/>
    <lineage>
        <taxon>Eukaryota</taxon>
        <taxon>Metazoa</taxon>
        <taxon>Spiralia</taxon>
        <taxon>Lophotrochozoa</taxon>
        <taxon>Mollusca</taxon>
        <taxon>Bivalvia</taxon>
        <taxon>Autobranchia</taxon>
        <taxon>Pteriomorphia</taxon>
        <taxon>Arcoida</taxon>
        <taxon>Arcoidea</taxon>
        <taxon>Arcidae</taxon>
        <taxon>Tegillarca</taxon>
    </lineage>
</organism>
<comment type="caution">
    <text evidence="2">The sequence shown here is derived from an EMBL/GenBank/DDBJ whole genome shotgun (WGS) entry which is preliminary data.</text>
</comment>
<evidence type="ECO:0000313" key="2">
    <source>
        <dbReference type="EMBL" id="KAJ8297569.1"/>
    </source>
</evidence>
<protein>
    <submittedName>
        <fullName evidence="2">Uncharacterized protein</fullName>
    </submittedName>
</protein>
<sequence length="147" mass="16651">MKKQLDDQQKNGLRSDIGSGRNDHVNECQADAFPDKNKISTKFDYYCNEKQDYLFPIGRKLPCYLPLKKDHEMMNLMLPSPSALYCGFPMTDQLSPLSAFPFRHHELASPGSPIGSSTSKSDNRKSSSSQLCAPKSNIWNGKYNERK</sequence>
<name>A0ABQ9E0J1_TEGGR</name>
<feature type="region of interest" description="Disordered" evidence="1">
    <location>
        <begin position="1"/>
        <end position="22"/>
    </location>
</feature>
<keyword evidence="3" id="KW-1185">Reference proteome</keyword>
<dbReference type="EMBL" id="JARBDR010000923">
    <property type="protein sequence ID" value="KAJ8297569.1"/>
    <property type="molecule type" value="Genomic_DNA"/>
</dbReference>
<accession>A0ABQ9E0J1</accession>
<feature type="region of interest" description="Disordered" evidence="1">
    <location>
        <begin position="110"/>
        <end position="147"/>
    </location>
</feature>
<proteinExistence type="predicted"/>
<evidence type="ECO:0000256" key="1">
    <source>
        <dbReference type="SAM" id="MobiDB-lite"/>
    </source>
</evidence>
<reference evidence="2 3" key="1">
    <citation type="submission" date="2022-12" db="EMBL/GenBank/DDBJ databases">
        <title>Chromosome-level genome of Tegillarca granosa.</title>
        <authorList>
            <person name="Kim J."/>
        </authorList>
    </citation>
    <scope>NUCLEOTIDE SEQUENCE [LARGE SCALE GENOMIC DNA]</scope>
    <source>
        <strain evidence="2">Teg-2019</strain>
        <tissue evidence="2">Adductor muscle</tissue>
    </source>
</reference>